<dbReference type="NCBIfam" id="NF003339">
    <property type="entry name" value="PRK04351.1"/>
    <property type="match status" value="1"/>
</dbReference>
<feature type="domain" description="SprT-like" evidence="1">
    <location>
        <begin position="13"/>
        <end position="153"/>
    </location>
</feature>
<evidence type="ECO:0000259" key="1">
    <source>
        <dbReference type="SMART" id="SM00731"/>
    </source>
</evidence>
<dbReference type="SMART" id="SM00731">
    <property type="entry name" value="SprT"/>
    <property type="match status" value="1"/>
</dbReference>
<proteinExistence type="predicted"/>
<dbReference type="GO" id="GO:0006950">
    <property type="term" value="P:response to stress"/>
    <property type="evidence" value="ECO:0007669"/>
    <property type="project" value="UniProtKB-ARBA"/>
</dbReference>
<dbReference type="OrthoDB" id="9799909at2"/>
<dbReference type="PATRIC" id="fig|1423750.3.peg.806"/>
<organism evidence="2 3">
    <name type="scientific">Liquorilactobacillus ghanensis DSM 18630</name>
    <dbReference type="NCBI Taxonomy" id="1423750"/>
    <lineage>
        <taxon>Bacteria</taxon>
        <taxon>Bacillati</taxon>
        <taxon>Bacillota</taxon>
        <taxon>Bacilli</taxon>
        <taxon>Lactobacillales</taxon>
        <taxon>Lactobacillaceae</taxon>
        <taxon>Liquorilactobacillus</taxon>
    </lineage>
</organism>
<gene>
    <name evidence="2" type="ORF">FC89_GL000784</name>
</gene>
<dbReference type="STRING" id="1423750.FC89_GL000784"/>
<keyword evidence="3" id="KW-1185">Reference proteome</keyword>
<dbReference type="Pfam" id="PF10263">
    <property type="entry name" value="SprT-like"/>
    <property type="match status" value="1"/>
</dbReference>
<sequence length="158" mass="18662">MISGNRLLSCDNQELQQLTEEISLQFFQRPFKHKITFNSRLRTTGGRYLLVTHNIEINPLVVSKSQQLLVGVIKHELCHYHLHLMGLDHTHRSLEFKRLLLATQGVRYVPQLVSTKKRYIYVCRHCGQRYFRQRKINTEKLVCGRCRGKLRLQAHLEP</sequence>
<dbReference type="AlphaFoldDB" id="A0A0R1VV54"/>
<evidence type="ECO:0000313" key="3">
    <source>
        <dbReference type="Proteomes" id="UP000051451"/>
    </source>
</evidence>
<evidence type="ECO:0000313" key="2">
    <source>
        <dbReference type="EMBL" id="KRM06630.1"/>
    </source>
</evidence>
<dbReference type="Proteomes" id="UP000051451">
    <property type="component" value="Unassembled WGS sequence"/>
</dbReference>
<dbReference type="Pfam" id="PF17283">
    <property type="entry name" value="Zn_ribbon_SprT"/>
    <property type="match status" value="1"/>
</dbReference>
<name>A0A0R1VV54_9LACO</name>
<protein>
    <recommendedName>
        <fullName evidence="1">SprT-like domain-containing protein</fullName>
    </recommendedName>
</protein>
<accession>A0A0R1VV54</accession>
<reference evidence="2 3" key="1">
    <citation type="journal article" date="2015" name="Genome Announc.">
        <title>Expanding the biotechnology potential of lactobacilli through comparative genomics of 213 strains and associated genera.</title>
        <authorList>
            <person name="Sun Z."/>
            <person name="Harris H.M."/>
            <person name="McCann A."/>
            <person name="Guo C."/>
            <person name="Argimon S."/>
            <person name="Zhang W."/>
            <person name="Yang X."/>
            <person name="Jeffery I.B."/>
            <person name="Cooney J.C."/>
            <person name="Kagawa T.F."/>
            <person name="Liu W."/>
            <person name="Song Y."/>
            <person name="Salvetti E."/>
            <person name="Wrobel A."/>
            <person name="Rasinkangas P."/>
            <person name="Parkhill J."/>
            <person name="Rea M.C."/>
            <person name="O'Sullivan O."/>
            <person name="Ritari J."/>
            <person name="Douillard F.P."/>
            <person name="Paul Ross R."/>
            <person name="Yang R."/>
            <person name="Briner A.E."/>
            <person name="Felis G.E."/>
            <person name="de Vos W.M."/>
            <person name="Barrangou R."/>
            <person name="Klaenhammer T.R."/>
            <person name="Caufield P.W."/>
            <person name="Cui Y."/>
            <person name="Zhang H."/>
            <person name="O'Toole P.W."/>
        </authorList>
    </citation>
    <scope>NUCLEOTIDE SEQUENCE [LARGE SCALE GENOMIC DNA]</scope>
    <source>
        <strain evidence="2 3">DSM 18630</strain>
    </source>
</reference>
<dbReference type="EMBL" id="AZGB01000015">
    <property type="protein sequence ID" value="KRM06630.1"/>
    <property type="molecule type" value="Genomic_DNA"/>
</dbReference>
<comment type="caution">
    <text evidence="2">The sequence shown here is derived from an EMBL/GenBank/DDBJ whole genome shotgun (WGS) entry which is preliminary data.</text>
</comment>
<dbReference type="InterPro" id="IPR006640">
    <property type="entry name" value="SprT-like_domain"/>
</dbReference>
<dbReference type="InterPro" id="IPR035240">
    <property type="entry name" value="SprT_Zn_ribbon"/>
</dbReference>